<reference evidence="17" key="1">
    <citation type="submission" date="2012-04" db="EMBL/GenBank/DDBJ databases">
        <title>The Genome Sequence of Loa loa.</title>
        <authorList>
            <consortium name="The Broad Institute Genome Sequencing Platform"/>
            <consortium name="Broad Institute Genome Sequencing Center for Infectious Disease"/>
            <person name="Nutman T.B."/>
            <person name="Fink D.L."/>
            <person name="Russ C."/>
            <person name="Young S."/>
            <person name="Zeng Q."/>
            <person name="Gargeya S."/>
            <person name="Alvarado L."/>
            <person name="Berlin A."/>
            <person name="Chapman S.B."/>
            <person name="Chen Z."/>
            <person name="Freedman E."/>
            <person name="Gellesch M."/>
            <person name="Goldberg J."/>
            <person name="Griggs A."/>
            <person name="Gujja S."/>
            <person name="Heilman E.R."/>
            <person name="Heiman D."/>
            <person name="Howarth C."/>
            <person name="Mehta T."/>
            <person name="Neiman D."/>
            <person name="Pearson M."/>
            <person name="Roberts A."/>
            <person name="Saif S."/>
            <person name="Shea T."/>
            <person name="Shenoy N."/>
            <person name="Sisk P."/>
            <person name="Stolte C."/>
            <person name="Sykes S."/>
            <person name="White J."/>
            <person name="Yandava C."/>
            <person name="Haas B."/>
            <person name="Henn M.R."/>
            <person name="Nusbaum C."/>
            <person name="Birren B."/>
        </authorList>
    </citation>
    <scope>NUCLEOTIDE SEQUENCE [LARGE SCALE GENOMIC DNA]</scope>
</reference>
<dbReference type="InterPro" id="IPR000980">
    <property type="entry name" value="SH2"/>
</dbReference>
<dbReference type="InterPro" id="IPR001452">
    <property type="entry name" value="SH3_domain"/>
</dbReference>
<dbReference type="SMART" id="SM00252">
    <property type="entry name" value="SH2"/>
    <property type="match status" value="1"/>
</dbReference>
<keyword evidence="17" id="KW-1185">Reference proteome</keyword>
<dbReference type="GO" id="GO:0005524">
    <property type="term" value="F:ATP binding"/>
    <property type="evidence" value="ECO:0007669"/>
    <property type="project" value="UniProtKB-UniRule"/>
</dbReference>
<proteinExistence type="inferred from homology"/>
<dbReference type="eggNOG" id="KOG0197">
    <property type="taxonomic scope" value="Eukaryota"/>
</dbReference>
<comment type="catalytic activity">
    <reaction evidence="8 13">
        <text>L-tyrosyl-[protein] + ATP = O-phospho-L-tyrosyl-[protein] + ADP + H(+)</text>
        <dbReference type="Rhea" id="RHEA:10596"/>
        <dbReference type="Rhea" id="RHEA-COMP:10136"/>
        <dbReference type="Rhea" id="RHEA-COMP:20101"/>
        <dbReference type="ChEBI" id="CHEBI:15378"/>
        <dbReference type="ChEBI" id="CHEBI:30616"/>
        <dbReference type="ChEBI" id="CHEBI:46858"/>
        <dbReference type="ChEBI" id="CHEBI:61978"/>
        <dbReference type="ChEBI" id="CHEBI:456216"/>
        <dbReference type="EC" id="2.7.10.2"/>
    </reaction>
</comment>
<dbReference type="Gene3D" id="3.30.505.10">
    <property type="entry name" value="SH2 domain"/>
    <property type="match status" value="1"/>
</dbReference>
<keyword evidence="1 11" id="KW-0728">SH3 domain</keyword>
<keyword evidence="7 13" id="KW-0829">Tyrosine-protein kinase</keyword>
<evidence type="ECO:0000256" key="5">
    <source>
        <dbReference type="ARBA" id="ARBA00022840"/>
    </source>
</evidence>
<dbReference type="STRING" id="7209.A0A1I7VD93"/>
<dbReference type="PRINTS" id="PR00109">
    <property type="entry name" value="TYRKINASE"/>
</dbReference>
<evidence type="ECO:0000259" key="15">
    <source>
        <dbReference type="PROSITE" id="PS50002"/>
    </source>
</evidence>
<dbReference type="GO" id="GO:0004715">
    <property type="term" value="F:non-membrane spanning protein tyrosine kinase activity"/>
    <property type="evidence" value="ECO:0007669"/>
    <property type="project" value="UniProtKB-EC"/>
</dbReference>
<dbReference type="InterPro" id="IPR001245">
    <property type="entry name" value="Ser-Thr/Tyr_kinase_cat_dom"/>
</dbReference>
<dbReference type="InterPro" id="IPR050198">
    <property type="entry name" value="Non-receptor_tyrosine_kinases"/>
</dbReference>
<evidence type="ECO:0000256" key="3">
    <source>
        <dbReference type="ARBA" id="ARBA00022741"/>
    </source>
</evidence>
<dbReference type="SUPFAM" id="SSF56112">
    <property type="entry name" value="Protein kinase-like (PK-like)"/>
    <property type="match status" value="1"/>
</dbReference>
<accession>A0A1I7VD93</accession>
<dbReference type="SMART" id="SM00326">
    <property type="entry name" value="SH3"/>
    <property type="match status" value="1"/>
</dbReference>
<dbReference type="PROSITE" id="PS50002">
    <property type="entry name" value="SH3"/>
    <property type="match status" value="1"/>
</dbReference>
<evidence type="ECO:0000256" key="1">
    <source>
        <dbReference type="ARBA" id="ARBA00022443"/>
    </source>
</evidence>
<reference evidence="18" key="2">
    <citation type="submission" date="2016-11" db="UniProtKB">
        <authorList>
            <consortium name="WormBaseParasite"/>
        </authorList>
    </citation>
    <scope>IDENTIFICATION</scope>
</reference>
<sequence length="486" mass="55294">MGSCLGKKSSSTILEAIHPTAIIPVTDSTTSISTSTAIIIDPSTGNHIKTSCATTAKLSNASPPLFVALFDYDARTDEDLSFKKDELLYILNDMQGDWWYAKSKTTNLSGYIPSNYVAREKSLDAEAWYFGLIRRVDAEKLLLLNSNEHGAFLVRDSESRQNDYSLSVRDGNAVKHYRIRQLDQGGFYIARRRSFRTLVELITHYQREQDGLCVLLKHPCKRLDVPQTCTFTYDDQWEIDRRSIRLVRQIGAGQFGEVWEGRWNHSTPVAVKMLKSGTTDPNDFLSEAQIMKKLRHPKLLQLYAGRGRNCAIGQLVEIAAQIASGMSYLEEKNFIHRDLAARNILMSHTLCVKIADFGLARLIRENEYEARVGARFPIKWTAPEAANYNRFTVKSDVWSFGILLTELVTYGRLPYPGMTNAEVLQQVDSGYRMACPASCPVALYDIMLQCWHKEPEKRPTFETLQWKLEDLFITDSTEYKEATMAY</sequence>
<dbReference type="PROSITE" id="PS50011">
    <property type="entry name" value="PROTEIN_KINASE_DOM"/>
    <property type="match status" value="1"/>
</dbReference>
<dbReference type="PANTHER" id="PTHR24418">
    <property type="entry name" value="TYROSINE-PROTEIN KINASE"/>
    <property type="match status" value="1"/>
</dbReference>
<evidence type="ECO:0000256" key="12">
    <source>
        <dbReference type="PROSITE-ProRule" id="PRU10141"/>
    </source>
</evidence>
<dbReference type="InterPro" id="IPR036860">
    <property type="entry name" value="SH2_dom_sf"/>
</dbReference>
<protein>
    <recommendedName>
        <fullName evidence="13">Tyrosine-protein kinase</fullName>
        <ecNumber evidence="13">2.7.10.2</ecNumber>
    </recommendedName>
</protein>
<dbReference type="SMART" id="SM00219">
    <property type="entry name" value="TyrKc"/>
    <property type="match status" value="1"/>
</dbReference>
<dbReference type="Gene3D" id="1.10.510.10">
    <property type="entry name" value="Transferase(Phosphotransferase) domain 1"/>
    <property type="match status" value="1"/>
</dbReference>
<evidence type="ECO:0000256" key="9">
    <source>
        <dbReference type="ARBA" id="ARBA00061539"/>
    </source>
</evidence>
<dbReference type="InterPro" id="IPR008266">
    <property type="entry name" value="Tyr_kinase_AS"/>
</dbReference>
<evidence type="ECO:0000259" key="14">
    <source>
        <dbReference type="PROSITE" id="PS50001"/>
    </source>
</evidence>
<evidence type="ECO:0000256" key="10">
    <source>
        <dbReference type="PROSITE-ProRule" id="PRU00191"/>
    </source>
</evidence>
<dbReference type="InterPro" id="IPR011009">
    <property type="entry name" value="Kinase-like_dom_sf"/>
</dbReference>
<dbReference type="InterPro" id="IPR036028">
    <property type="entry name" value="SH3-like_dom_sf"/>
</dbReference>
<organism evidence="17 18">
    <name type="scientific">Loa loa</name>
    <name type="common">Eye worm</name>
    <name type="synonym">Filaria loa</name>
    <dbReference type="NCBI Taxonomy" id="7209"/>
    <lineage>
        <taxon>Eukaryota</taxon>
        <taxon>Metazoa</taxon>
        <taxon>Ecdysozoa</taxon>
        <taxon>Nematoda</taxon>
        <taxon>Chromadorea</taxon>
        <taxon>Rhabditida</taxon>
        <taxon>Spirurina</taxon>
        <taxon>Spiruromorpha</taxon>
        <taxon>Filarioidea</taxon>
        <taxon>Onchocercidae</taxon>
        <taxon>Loa</taxon>
    </lineage>
</organism>
<dbReference type="PROSITE" id="PS50001">
    <property type="entry name" value="SH2"/>
    <property type="match status" value="1"/>
</dbReference>
<keyword evidence="3 12" id="KW-0547">Nucleotide-binding</keyword>
<feature type="domain" description="Protein kinase" evidence="16">
    <location>
        <begin position="244"/>
        <end position="473"/>
    </location>
</feature>
<evidence type="ECO:0000313" key="18">
    <source>
        <dbReference type="WBParaSite" id="EN70_1274"/>
    </source>
</evidence>
<dbReference type="FunFam" id="1.10.510.10:FF:000318">
    <property type="entry name" value="Tyrosine-protein kinase"/>
    <property type="match status" value="1"/>
</dbReference>
<dbReference type="Pfam" id="PF00017">
    <property type="entry name" value="SH2"/>
    <property type="match status" value="1"/>
</dbReference>
<dbReference type="SUPFAM" id="SSF55550">
    <property type="entry name" value="SH2 domain"/>
    <property type="match status" value="1"/>
</dbReference>
<evidence type="ECO:0000256" key="4">
    <source>
        <dbReference type="ARBA" id="ARBA00022777"/>
    </source>
</evidence>
<dbReference type="EC" id="2.7.10.2" evidence="13"/>
<dbReference type="PRINTS" id="PR00401">
    <property type="entry name" value="SH2DOMAIN"/>
</dbReference>
<feature type="domain" description="SH3" evidence="15">
    <location>
        <begin position="61"/>
        <end position="122"/>
    </location>
</feature>
<evidence type="ECO:0000259" key="16">
    <source>
        <dbReference type="PROSITE" id="PS50011"/>
    </source>
</evidence>
<evidence type="ECO:0000256" key="2">
    <source>
        <dbReference type="ARBA" id="ARBA00022679"/>
    </source>
</evidence>
<dbReference type="InterPro" id="IPR020635">
    <property type="entry name" value="Tyr_kinase_cat_dom"/>
</dbReference>
<dbReference type="InterPro" id="IPR000719">
    <property type="entry name" value="Prot_kinase_dom"/>
</dbReference>
<dbReference type="Gene3D" id="3.30.200.20">
    <property type="entry name" value="Phosphorylase Kinase, domain 1"/>
    <property type="match status" value="1"/>
</dbReference>
<dbReference type="CDD" id="cd11845">
    <property type="entry name" value="SH3_Src_like"/>
    <property type="match status" value="1"/>
</dbReference>
<keyword evidence="4 13" id="KW-0418">Kinase</keyword>
<dbReference type="InterPro" id="IPR017441">
    <property type="entry name" value="Protein_kinase_ATP_BS"/>
</dbReference>
<name>A0A1I7VD93_LOALO</name>
<evidence type="ECO:0000256" key="8">
    <source>
        <dbReference type="ARBA" id="ARBA00051245"/>
    </source>
</evidence>
<evidence type="ECO:0000313" key="17">
    <source>
        <dbReference type="Proteomes" id="UP000095285"/>
    </source>
</evidence>
<dbReference type="PROSITE" id="PS00107">
    <property type="entry name" value="PROTEIN_KINASE_ATP"/>
    <property type="match status" value="1"/>
</dbReference>
<dbReference type="GO" id="GO:0048565">
    <property type="term" value="P:digestive tract development"/>
    <property type="evidence" value="ECO:0007669"/>
    <property type="project" value="UniProtKB-ARBA"/>
</dbReference>
<dbReference type="PROSITE" id="PS00109">
    <property type="entry name" value="PROTEIN_KINASE_TYR"/>
    <property type="match status" value="1"/>
</dbReference>
<comment type="similarity">
    <text evidence="9">Belongs to the protein kinase superfamily. Tyr protein kinase family. SRC subfamily.</text>
</comment>
<feature type="binding site" evidence="12">
    <location>
        <position position="272"/>
    </location>
    <ligand>
        <name>ATP</name>
        <dbReference type="ChEBI" id="CHEBI:30616"/>
    </ligand>
</feature>
<evidence type="ECO:0000256" key="7">
    <source>
        <dbReference type="ARBA" id="ARBA00023137"/>
    </source>
</evidence>
<dbReference type="PRINTS" id="PR00452">
    <property type="entry name" value="SH3DOMAIN"/>
</dbReference>
<dbReference type="Gene3D" id="2.30.30.40">
    <property type="entry name" value="SH3 Domains"/>
    <property type="match status" value="1"/>
</dbReference>
<dbReference type="Proteomes" id="UP000095285">
    <property type="component" value="Unassembled WGS sequence"/>
</dbReference>
<keyword evidence="6 10" id="KW-0727">SH2 domain</keyword>
<dbReference type="SUPFAM" id="SSF50044">
    <property type="entry name" value="SH3-domain"/>
    <property type="match status" value="1"/>
</dbReference>
<dbReference type="FunFam" id="3.30.200.20:FF:000053">
    <property type="entry name" value="Tyrosine-protein kinase"/>
    <property type="match status" value="1"/>
</dbReference>
<evidence type="ECO:0000256" key="13">
    <source>
        <dbReference type="RuleBase" id="RU362096"/>
    </source>
</evidence>
<dbReference type="AlphaFoldDB" id="A0A1I7VD93"/>
<evidence type="ECO:0000256" key="11">
    <source>
        <dbReference type="PROSITE-ProRule" id="PRU00192"/>
    </source>
</evidence>
<evidence type="ECO:0000256" key="6">
    <source>
        <dbReference type="ARBA" id="ARBA00022999"/>
    </source>
</evidence>
<dbReference type="Pfam" id="PF07714">
    <property type="entry name" value="PK_Tyr_Ser-Thr"/>
    <property type="match status" value="2"/>
</dbReference>
<feature type="domain" description="SH2" evidence="14">
    <location>
        <begin position="128"/>
        <end position="220"/>
    </location>
</feature>
<dbReference type="WBParaSite" id="EN70_1274">
    <property type="protein sequence ID" value="EN70_1274"/>
    <property type="gene ID" value="EN70_1274"/>
</dbReference>
<dbReference type="FunFam" id="3.30.505.10:FF:000044">
    <property type="entry name" value="Tyrosine-protein kinase"/>
    <property type="match status" value="1"/>
</dbReference>
<dbReference type="Pfam" id="PF00018">
    <property type="entry name" value="SH3_1"/>
    <property type="match status" value="1"/>
</dbReference>
<keyword evidence="5 12" id="KW-0067">ATP-binding</keyword>
<keyword evidence="2 13" id="KW-0808">Transferase</keyword>